<protein>
    <recommendedName>
        <fullName evidence="5">SWIM-type domain-containing protein</fullName>
    </recommendedName>
</protein>
<dbReference type="Proteomes" id="UP000029121">
    <property type="component" value="Unassembled WGS sequence"/>
</dbReference>
<dbReference type="eggNOG" id="ENOG502QSE3">
    <property type="taxonomic scope" value="Eukaryota"/>
</dbReference>
<evidence type="ECO:0000259" key="5">
    <source>
        <dbReference type="PROSITE" id="PS50966"/>
    </source>
</evidence>
<evidence type="ECO:0000313" key="7">
    <source>
        <dbReference type="Proteomes" id="UP000029121"/>
    </source>
</evidence>
<evidence type="ECO:0000256" key="1">
    <source>
        <dbReference type="ARBA" id="ARBA00022723"/>
    </source>
</evidence>
<dbReference type="EMBL" id="KB870811">
    <property type="protein sequence ID" value="EOA18003.1"/>
    <property type="molecule type" value="Genomic_DNA"/>
</dbReference>
<dbReference type="InterPro" id="IPR007527">
    <property type="entry name" value="Znf_SWIM"/>
</dbReference>
<dbReference type="AlphaFoldDB" id="R0H3D8"/>
<keyword evidence="1" id="KW-0479">Metal-binding</keyword>
<sequence>MLEVPSYHPCINNVEIYLEIFSSSWLDERELHVGMLFRDEDKSEKAVKLYSCRRQRMCSTRQRWFSWASCKASSCEWSLSADKTKENDFLITEYRGPHTCEPVDVASDFLAGEIKCLIKAQPSLSIAELSKLVKEEFDYTVSHSNWKYDPFPDPKDASFRSLFFAFQQSVEGFPHCRPLILVDTVDLNGKYPGKLLVATGLDAENALFPLAFAIITQESLSADTWRWFFACIRKKVTQREGLCLITSLNPDIVAVVKEPECQWVTHRFCLRHLCIKFYDVFNNNLLTEFFCKAGSTSYISSFNYYLKKIKEMNPEARKWLDQIPPHQWALAHDDEGLRFGITDTNLIFTTYGFVNNVHDLPITTCVLLIFEHLLELFKSRHGLLGESLSREVYAKHVVKKLEEYKVTSRTYDVLPLDQTRERFQVTEVLRIGNKKSFVHCSDRVCTCGIWQHYKYPCPHMIAVCRRLNIDHMQYVNDFYNAKSFLGVYASDFNPLPKVTDWPEASDVPRLFPPGSRPIHQCPVNDNTATV</sequence>
<keyword evidence="2 4" id="KW-0863">Zinc-finger</keyword>
<keyword evidence="3" id="KW-0862">Zinc</keyword>
<dbReference type="PANTHER" id="PTHR31973">
    <property type="entry name" value="POLYPROTEIN, PUTATIVE-RELATED"/>
    <property type="match status" value="1"/>
</dbReference>
<feature type="domain" description="SWIM-type" evidence="5">
    <location>
        <begin position="423"/>
        <end position="468"/>
    </location>
</feature>
<dbReference type="STRING" id="81985.R0H3D8"/>
<evidence type="ECO:0000313" key="6">
    <source>
        <dbReference type="EMBL" id="EOA18003.1"/>
    </source>
</evidence>
<dbReference type="GO" id="GO:0008270">
    <property type="term" value="F:zinc ion binding"/>
    <property type="evidence" value="ECO:0007669"/>
    <property type="project" value="UniProtKB-KW"/>
</dbReference>
<evidence type="ECO:0000256" key="2">
    <source>
        <dbReference type="ARBA" id="ARBA00022771"/>
    </source>
</evidence>
<dbReference type="Pfam" id="PF10551">
    <property type="entry name" value="MULE"/>
    <property type="match status" value="1"/>
</dbReference>
<dbReference type="InterPro" id="IPR018289">
    <property type="entry name" value="MULE_transposase_dom"/>
</dbReference>
<proteinExistence type="predicted"/>
<reference evidence="7" key="1">
    <citation type="journal article" date="2013" name="Nat. Genet.">
        <title>The Capsella rubella genome and the genomic consequences of rapid mating system evolution.</title>
        <authorList>
            <person name="Slotte T."/>
            <person name="Hazzouri K.M."/>
            <person name="Agren J.A."/>
            <person name="Koenig D."/>
            <person name="Maumus F."/>
            <person name="Guo Y.L."/>
            <person name="Steige K."/>
            <person name="Platts A.E."/>
            <person name="Escobar J.S."/>
            <person name="Newman L.K."/>
            <person name="Wang W."/>
            <person name="Mandakova T."/>
            <person name="Vello E."/>
            <person name="Smith L.M."/>
            <person name="Henz S.R."/>
            <person name="Steffen J."/>
            <person name="Takuno S."/>
            <person name="Brandvain Y."/>
            <person name="Coop G."/>
            <person name="Andolfatto P."/>
            <person name="Hu T.T."/>
            <person name="Blanchette M."/>
            <person name="Clark R.M."/>
            <person name="Quesneville H."/>
            <person name="Nordborg M."/>
            <person name="Gaut B.S."/>
            <person name="Lysak M.A."/>
            <person name="Jenkins J."/>
            <person name="Grimwood J."/>
            <person name="Chapman J."/>
            <person name="Prochnik S."/>
            <person name="Shu S."/>
            <person name="Rokhsar D."/>
            <person name="Schmutz J."/>
            <person name="Weigel D."/>
            <person name="Wright S.I."/>
        </authorList>
    </citation>
    <scope>NUCLEOTIDE SEQUENCE [LARGE SCALE GENOMIC DNA]</scope>
    <source>
        <strain evidence="7">cv. Monte Gargano</strain>
    </source>
</reference>
<name>R0H3D8_9BRAS</name>
<dbReference type="InterPro" id="IPR006564">
    <property type="entry name" value="Znf_PMZ"/>
</dbReference>
<dbReference type="Pfam" id="PF04434">
    <property type="entry name" value="SWIM"/>
    <property type="match status" value="1"/>
</dbReference>
<evidence type="ECO:0000256" key="4">
    <source>
        <dbReference type="PROSITE-ProRule" id="PRU00325"/>
    </source>
</evidence>
<dbReference type="PROSITE" id="PS50966">
    <property type="entry name" value="ZF_SWIM"/>
    <property type="match status" value="1"/>
</dbReference>
<gene>
    <name evidence="6" type="ORF">CARUB_v10006438mg</name>
</gene>
<accession>R0H3D8</accession>
<dbReference type="SMART" id="SM00575">
    <property type="entry name" value="ZnF_PMZ"/>
    <property type="match status" value="1"/>
</dbReference>
<dbReference type="PANTHER" id="PTHR31973:SF195">
    <property type="entry name" value="MUDR FAMILY TRANSPOSASE"/>
    <property type="match status" value="1"/>
</dbReference>
<evidence type="ECO:0000256" key="3">
    <source>
        <dbReference type="ARBA" id="ARBA00022833"/>
    </source>
</evidence>
<organism evidence="6 7">
    <name type="scientific">Capsella rubella</name>
    <dbReference type="NCBI Taxonomy" id="81985"/>
    <lineage>
        <taxon>Eukaryota</taxon>
        <taxon>Viridiplantae</taxon>
        <taxon>Streptophyta</taxon>
        <taxon>Embryophyta</taxon>
        <taxon>Tracheophyta</taxon>
        <taxon>Spermatophyta</taxon>
        <taxon>Magnoliopsida</taxon>
        <taxon>eudicotyledons</taxon>
        <taxon>Gunneridae</taxon>
        <taxon>Pentapetalae</taxon>
        <taxon>rosids</taxon>
        <taxon>malvids</taxon>
        <taxon>Brassicales</taxon>
        <taxon>Brassicaceae</taxon>
        <taxon>Camelineae</taxon>
        <taxon>Capsella</taxon>
    </lineage>
</organism>
<keyword evidence="7" id="KW-1185">Reference proteome</keyword>